<gene>
    <name evidence="2" type="ORF">EF294_05455</name>
</gene>
<sequence>MYDAIAVGRSRTFRRVPKRGGHPSGSSHPTVRSTSRCSRGRGPDWHLDRIDGLDTHHLWYAARAEWVDKLDPREVSAESASRAVEVVCNPAEQRSSARRPEQMWRLER</sequence>
<dbReference type="EMBL" id="RKMH01000003">
    <property type="protein sequence ID" value="RPA65283.1"/>
    <property type="molecule type" value="Genomic_DNA"/>
</dbReference>
<reference evidence="2 3" key="1">
    <citation type="submission" date="2018-11" db="EMBL/GenBank/DDBJ databases">
        <title>Draft genome sequence of Gordonia sp. RS15-1S isolated from rice stems.</title>
        <authorList>
            <person name="Muangham S."/>
        </authorList>
    </citation>
    <scope>NUCLEOTIDE SEQUENCE [LARGE SCALE GENOMIC DNA]</scope>
    <source>
        <strain evidence="2 3">RS15-1S</strain>
    </source>
</reference>
<feature type="compositionally biased region" description="Basic residues" evidence="1">
    <location>
        <begin position="11"/>
        <end position="21"/>
    </location>
</feature>
<feature type="region of interest" description="Disordered" evidence="1">
    <location>
        <begin position="1"/>
        <end position="43"/>
    </location>
</feature>
<accession>A0A3N4GQW0</accession>
<evidence type="ECO:0000313" key="3">
    <source>
        <dbReference type="Proteomes" id="UP000267536"/>
    </source>
</evidence>
<name>A0A3N4GQW0_9ACTN</name>
<evidence type="ECO:0000256" key="1">
    <source>
        <dbReference type="SAM" id="MobiDB-lite"/>
    </source>
</evidence>
<feature type="compositionally biased region" description="Polar residues" evidence="1">
    <location>
        <begin position="24"/>
        <end position="37"/>
    </location>
</feature>
<proteinExistence type="predicted"/>
<comment type="caution">
    <text evidence="2">The sequence shown here is derived from an EMBL/GenBank/DDBJ whole genome shotgun (WGS) entry which is preliminary data.</text>
</comment>
<keyword evidence="3" id="KW-1185">Reference proteome</keyword>
<dbReference type="AlphaFoldDB" id="A0A3N4GQW0"/>
<dbReference type="Proteomes" id="UP000267536">
    <property type="component" value="Unassembled WGS sequence"/>
</dbReference>
<organism evidence="2 3">
    <name type="scientific">Gordonia oryzae</name>
    <dbReference type="NCBI Taxonomy" id="2487349"/>
    <lineage>
        <taxon>Bacteria</taxon>
        <taxon>Bacillati</taxon>
        <taxon>Actinomycetota</taxon>
        <taxon>Actinomycetes</taxon>
        <taxon>Mycobacteriales</taxon>
        <taxon>Gordoniaceae</taxon>
        <taxon>Gordonia</taxon>
    </lineage>
</organism>
<protein>
    <submittedName>
        <fullName evidence="2">Uncharacterized protein</fullName>
    </submittedName>
</protein>
<evidence type="ECO:0000313" key="2">
    <source>
        <dbReference type="EMBL" id="RPA65283.1"/>
    </source>
</evidence>